<organism evidence="3 4">
    <name type="scientific">Pichia kudriavzevii</name>
    <name type="common">Yeast</name>
    <name type="synonym">Issatchenkia orientalis</name>
    <dbReference type="NCBI Taxonomy" id="4909"/>
    <lineage>
        <taxon>Eukaryota</taxon>
        <taxon>Fungi</taxon>
        <taxon>Dikarya</taxon>
        <taxon>Ascomycota</taxon>
        <taxon>Saccharomycotina</taxon>
        <taxon>Pichiomycetes</taxon>
        <taxon>Pichiales</taxon>
        <taxon>Pichiaceae</taxon>
        <taxon>Pichia</taxon>
    </lineage>
</organism>
<dbReference type="VEuPathDB" id="FungiDB:C5L36_0B07820"/>
<feature type="region of interest" description="Disordered" evidence="1">
    <location>
        <begin position="545"/>
        <end position="604"/>
    </location>
</feature>
<dbReference type="PANTHER" id="PTHR28079:SF1">
    <property type="entry name" value="RNA POLYMERASE I-SPECIFIC TRANSCRIPTION INITIATION FACTOR RRN5"/>
    <property type="match status" value="1"/>
</dbReference>
<dbReference type="Gene3D" id="1.10.10.60">
    <property type="entry name" value="Homeodomain-like"/>
    <property type="match status" value="1"/>
</dbReference>
<name>A0A099P0X7_PICKU</name>
<dbReference type="InterPro" id="IPR009057">
    <property type="entry name" value="Homeodomain-like_sf"/>
</dbReference>
<feature type="compositionally biased region" description="Acidic residues" evidence="1">
    <location>
        <begin position="566"/>
        <end position="604"/>
    </location>
</feature>
<evidence type="ECO:0000313" key="3">
    <source>
        <dbReference type="EMBL" id="KGK38545.1"/>
    </source>
</evidence>
<dbReference type="Proteomes" id="UP000029867">
    <property type="component" value="Unassembled WGS sequence"/>
</dbReference>
<comment type="caution">
    <text evidence="3">The sequence shown here is derived from an EMBL/GenBank/DDBJ whole genome shotgun (WGS) entry which is preliminary data.</text>
</comment>
<feature type="region of interest" description="Disordered" evidence="1">
    <location>
        <begin position="1"/>
        <end position="43"/>
    </location>
</feature>
<dbReference type="GO" id="GO:0001181">
    <property type="term" value="F:RNA polymerase I general transcription initiation factor activity"/>
    <property type="evidence" value="ECO:0007669"/>
    <property type="project" value="TreeGrafter"/>
</dbReference>
<protein>
    <recommendedName>
        <fullName evidence="2">Myb-like domain-containing protein</fullName>
    </recommendedName>
</protein>
<dbReference type="SUPFAM" id="SSF46689">
    <property type="entry name" value="Homeodomain-like"/>
    <property type="match status" value="1"/>
</dbReference>
<feature type="compositionally biased region" description="Basic and acidic residues" evidence="1">
    <location>
        <begin position="1"/>
        <end position="18"/>
    </location>
</feature>
<accession>A0A099P0X7</accession>
<dbReference type="InterPro" id="IPR001005">
    <property type="entry name" value="SANT/Myb"/>
</dbReference>
<dbReference type="HOGENOM" id="CLU_359442_0_0_1"/>
<evidence type="ECO:0000259" key="2">
    <source>
        <dbReference type="Pfam" id="PF00249"/>
    </source>
</evidence>
<gene>
    <name evidence="3" type="ORF">JL09_g2245</name>
</gene>
<evidence type="ECO:0000313" key="4">
    <source>
        <dbReference type="Proteomes" id="UP000029867"/>
    </source>
</evidence>
<dbReference type="GO" id="GO:0042790">
    <property type="term" value="P:nucleolar large rRNA transcription by RNA polymerase I"/>
    <property type="evidence" value="ECO:0007669"/>
    <property type="project" value="InterPro"/>
</dbReference>
<dbReference type="AlphaFoldDB" id="A0A099P0X7"/>
<proteinExistence type="predicted"/>
<dbReference type="CDD" id="cd00167">
    <property type="entry name" value="SANT"/>
    <property type="match status" value="1"/>
</dbReference>
<dbReference type="EMBL" id="JQFK01000018">
    <property type="protein sequence ID" value="KGK38545.1"/>
    <property type="molecule type" value="Genomic_DNA"/>
</dbReference>
<sequence length="779" mass="91776">MHEVEASDTERGMKRPLNEEDQSEEEVNTSKKQRATDNKPPWQLTYKPIKLDKEEDDKLIQDMLNHPLLGYFYYKNICQQFSKLIRLFFSHSGLRLKESFVRYVKFIDWHEFAETNLLIRPERNEWSTVAGSLDFPKIIKKTIKYRHVLVDLLNILYKGYKEGLKASEDLLLKRLVMFQDRLTKQNKYKSNAYYKLLCKEFTEYFDMNTGFGNSLDLQTKRESIYIRGAELTNEENRSSLQWTPEEKDIFYEALGRYGIHRVEEIAKLLPKKSSVDVMNLYNILSRELKRCKSDEKLNKKLLKQEDFPIAYEMSDDYIQYEENLASTFESLENSQFNNNLGVYRGKLIKYFRDRYSSLFIKKDFESMMKIINGLNNDEIMARSINQLAYAELYNLVVDYLTELMRRLYVKKLNELSVSQTYEWYSFIRTVRKPKDPKSMVNIIDPKNINREVKEDIDYFNSSNCETDDSSDEDNNFFPILRGRKKDIHRMTDKDITIKDKNDIYKIAITKDDVYELTNEMLREYNCSDELLKKIEGRIPLVQDTERKPKKRNTVAETISESIAGEDMVEDVEMNEDTDMESSSDEIDSSDIDGSDSDESDHDDNEALDIETILKNTEKIEDIQPEGEFENFSEIKSDDEHLDFNGGEDVVEDDGFNWYDDEFIVPDDSDEDNTVGLDLTTRGHEYLQRQFEVETSRCDSKDIKDSILHENLLLTHLTTEKDDNYNDDEYVDLLSTIHYGDSDFGEDPWKTEKGGFTLDTRIIEKNIKPMKEQLNQVLNK</sequence>
<dbReference type="GO" id="GO:0000500">
    <property type="term" value="C:RNA polymerase I upstream activating factor complex"/>
    <property type="evidence" value="ECO:0007669"/>
    <property type="project" value="InterPro"/>
</dbReference>
<evidence type="ECO:0000256" key="1">
    <source>
        <dbReference type="SAM" id="MobiDB-lite"/>
    </source>
</evidence>
<dbReference type="InterPro" id="IPR039601">
    <property type="entry name" value="Rrn5"/>
</dbReference>
<reference evidence="4" key="1">
    <citation type="journal article" date="2014" name="Microb. Cell Fact.">
        <title>Exploiting Issatchenkia orientalis SD108 for succinic acid production.</title>
        <authorList>
            <person name="Xiao H."/>
            <person name="Shao Z."/>
            <person name="Jiang Y."/>
            <person name="Dole S."/>
            <person name="Zhao H."/>
        </authorList>
    </citation>
    <scope>NUCLEOTIDE SEQUENCE [LARGE SCALE GENOMIC DNA]</scope>
    <source>
        <strain evidence="4">SD108</strain>
    </source>
</reference>
<feature type="domain" description="Myb-like" evidence="2">
    <location>
        <begin position="241"/>
        <end position="282"/>
    </location>
</feature>
<dbReference type="Pfam" id="PF00249">
    <property type="entry name" value="Myb_DNA-binding"/>
    <property type="match status" value="1"/>
</dbReference>
<dbReference type="GO" id="GO:0000182">
    <property type="term" value="F:rDNA binding"/>
    <property type="evidence" value="ECO:0007669"/>
    <property type="project" value="TreeGrafter"/>
</dbReference>
<dbReference type="PANTHER" id="PTHR28079">
    <property type="entry name" value="RNA POLYMERASE I-SPECIFIC TRANSCRIPTION INITIATION FACTOR RRN5"/>
    <property type="match status" value="1"/>
</dbReference>
<dbReference type="GO" id="GO:0006361">
    <property type="term" value="P:transcription initiation at RNA polymerase I promoter"/>
    <property type="evidence" value="ECO:0007669"/>
    <property type="project" value="TreeGrafter"/>
</dbReference>
<dbReference type="eggNOG" id="ENOG502RY38">
    <property type="taxonomic scope" value="Eukaryota"/>
</dbReference>